<accession>A0A0F9KI04</accession>
<dbReference type="InterPro" id="IPR036291">
    <property type="entry name" value="NAD(P)-bd_dom_sf"/>
</dbReference>
<sequence>MLNIAAVETSPSETVYVNPLIYKNPLAVPYNHNWEEAPASKTILITGAAGSFGHHFIEHVLVSTNWNIAALVRMGKIGNLQRLTEPKKTYEGWMNGRLRTVWHGFLQNGHSLLPFLCAELVCRESQARDWSLCRFRFRKKTPFLCTTRRFVWK</sequence>
<evidence type="ECO:0000313" key="1">
    <source>
        <dbReference type="EMBL" id="KKM14960.1"/>
    </source>
</evidence>
<reference evidence="1" key="1">
    <citation type="journal article" date="2015" name="Nature">
        <title>Complex archaea that bridge the gap between prokaryotes and eukaryotes.</title>
        <authorList>
            <person name="Spang A."/>
            <person name="Saw J.H."/>
            <person name="Jorgensen S.L."/>
            <person name="Zaremba-Niedzwiedzka K."/>
            <person name="Martijn J."/>
            <person name="Lind A.E."/>
            <person name="van Eijk R."/>
            <person name="Schleper C."/>
            <person name="Guy L."/>
            <person name="Ettema T.J."/>
        </authorList>
    </citation>
    <scope>NUCLEOTIDE SEQUENCE</scope>
</reference>
<proteinExistence type="predicted"/>
<dbReference type="AlphaFoldDB" id="A0A0F9KI04"/>
<comment type="caution">
    <text evidence="1">The sequence shown here is derived from an EMBL/GenBank/DDBJ whole genome shotgun (WGS) entry which is preliminary data.</text>
</comment>
<gene>
    <name evidence="1" type="ORF">LCGC14_1700840</name>
</gene>
<dbReference type="SUPFAM" id="SSF51735">
    <property type="entry name" value="NAD(P)-binding Rossmann-fold domains"/>
    <property type="match status" value="1"/>
</dbReference>
<organism evidence="1">
    <name type="scientific">marine sediment metagenome</name>
    <dbReference type="NCBI Taxonomy" id="412755"/>
    <lineage>
        <taxon>unclassified sequences</taxon>
        <taxon>metagenomes</taxon>
        <taxon>ecological metagenomes</taxon>
    </lineage>
</organism>
<dbReference type="Gene3D" id="3.40.50.720">
    <property type="entry name" value="NAD(P)-binding Rossmann-like Domain"/>
    <property type="match status" value="1"/>
</dbReference>
<protein>
    <submittedName>
        <fullName evidence="1">Uncharacterized protein</fullName>
    </submittedName>
</protein>
<name>A0A0F9KI04_9ZZZZ</name>
<dbReference type="EMBL" id="LAZR01015023">
    <property type="protein sequence ID" value="KKM14960.1"/>
    <property type="molecule type" value="Genomic_DNA"/>
</dbReference>